<evidence type="ECO:0000313" key="7">
    <source>
        <dbReference type="EMBL" id="GHI10540.1"/>
    </source>
</evidence>
<keyword evidence="2" id="KW-0812">Transmembrane</keyword>
<evidence type="ECO:0000256" key="6">
    <source>
        <dbReference type="SAM" id="MobiDB-lite"/>
    </source>
</evidence>
<evidence type="ECO:0000313" key="8">
    <source>
        <dbReference type="Proteomes" id="UP000660554"/>
    </source>
</evidence>
<keyword evidence="4" id="KW-0560">Oxidoreductase</keyword>
<organism evidence="7 8">
    <name type="scientific">Streptomyces virginiae</name>
    <name type="common">Streptomyces cinnamonensis</name>
    <dbReference type="NCBI Taxonomy" id="1961"/>
    <lineage>
        <taxon>Bacteria</taxon>
        <taxon>Bacillati</taxon>
        <taxon>Actinomycetota</taxon>
        <taxon>Actinomycetes</taxon>
        <taxon>Kitasatosporales</taxon>
        <taxon>Streptomycetaceae</taxon>
        <taxon>Streptomyces</taxon>
    </lineage>
</organism>
<protein>
    <recommendedName>
        <fullName evidence="9">Tn3 transposase DDE domain-containing protein</fullName>
    </recommendedName>
</protein>
<reference evidence="8" key="1">
    <citation type="submission" date="2020-09" db="EMBL/GenBank/DDBJ databases">
        <title>Whole genome shotgun sequence of Streptomyces cinnamonensis NBRC 15873.</title>
        <authorList>
            <person name="Komaki H."/>
            <person name="Tamura T."/>
        </authorList>
    </citation>
    <scope>NUCLEOTIDE SEQUENCE [LARGE SCALE GENOMIC DNA]</scope>
    <source>
        <strain evidence="8">NBRC 15873</strain>
    </source>
</reference>
<keyword evidence="5" id="KW-0472">Membrane</keyword>
<keyword evidence="8" id="KW-1185">Reference proteome</keyword>
<evidence type="ECO:0000256" key="4">
    <source>
        <dbReference type="ARBA" id="ARBA00023002"/>
    </source>
</evidence>
<dbReference type="PANTHER" id="PTHR21624:SF1">
    <property type="entry name" value="ALKYLGLYCEROL MONOOXYGENASE"/>
    <property type="match status" value="1"/>
</dbReference>
<comment type="caution">
    <text evidence="7">The sequence shown here is derived from an EMBL/GenBank/DDBJ whole genome shotgun (WGS) entry which is preliminary data.</text>
</comment>
<evidence type="ECO:0000256" key="3">
    <source>
        <dbReference type="ARBA" id="ARBA00022989"/>
    </source>
</evidence>
<dbReference type="Proteomes" id="UP000660554">
    <property type="component" value="Unassembled WGS sequence"/>
</dbReference>
<name>A0ABQ3NCN8_STRVG</name>
<evidence type="ECO:0000256" key="2">
    <source>
        <dbReference type="ARBA" id="ARBA00022692"/>
    </source>
</evidence>
<comment type="subcellular location">
    <subcellularLocation>
        <location evidence="1">Endomembrane system</location>
        <topology evidence="1">Multi-pass membrane protein</topology>
    </subcellularLocation>
</comment>
<evidence type="ECO:0008006" key="9">
    <source>
        <dbReference type="Google" id="ProtNLM"/>
    </source>
</evidence>
<proteinExistence type="predicted"/>
<dbReference type="RefSeq" id="WP_202204242.1">
    <property type="nucleotide sequence ID" value="NZ_BNDV01000001.1"/>
</dbReference>
<accession>A0ABQ3NCN8</accession>
<dbReference type="InterPro" id="IPR051689">
    <property type="entry name" value="Sterol_desaturase/TMEM195"/>
</dbReference>
<evidence type="ECO:0000256" key="1">
    <source>
        <dbReference type="ARBA" id="ARBA00004127"/>
    </source>
</evidence>
<evidence type="ECO:0000256" key="5">
    <source>
        <dbReference type="ARBA" id="ARBA00023136"/>
    </source>
</evidence>
<dbReference type="EMBL" id="BNDV01000001">
    <property type="protein sequence ID" value="GHI10540.1"/>
    <property type="molecule type" value="Genomic_DNA"/>
</dbReference>
<gene>
    <name evidence="7" type="ORF">Scinn_00030</name>
</gene>
<keyword evidence="3" id="KW-1133">Transmembrane helix</keyword>
<feature type="region of interest" description="Disordered" evidence="6">
    <location>
        <begin position="82"/>
        <end position="118"/>
    </location>
</feature>
<sequence>MCTHGNDPEYLDKNFGSILILWDRIFGTFQPEVQRPTYGLTKQIETFSIWKIQVHEFGNMFRDVRGASTLRHKLGYVFGPPGWKPAEDGAGGAGGSEKRDGSGRPAAAAAGQPGELLT</sequence>
<dbReference type="PANTHER" id="PTHR21624">
    <property type="entry name" value="STEROL DESATURASE-RELATED PROTEIN"/>
    <property type="match status" value="1"/>
</dbReference>